<evidence type="ECO:0000259" key="1">
    <source>
        <dbReference type="Pfam" id="PF00149"/>
    </source>
</evidence>
<name>A0A376BAA8_9ASCO</name>
<gene>
    <name evidence="2" type="ORF">SCODWIG_03374</name>
</gene>
<proteinExistence type="predicted"/>
<dbReference type="InterPro" id="IPR004843">
    <property type="entry name" value="Calcineurin-like_PHP"/>
</dbReference>
<protein>
    <submittedName>
        <fullName evidence="2">Related to Lariat debranching enzyme</fullName>
    </submittedName>
</protein>
<dbReference type="GO" id="GO:0000398">
    <property type="term" value="P:mRNA splicing, via spliceosome"/>
    <property type="evidence" value="ECO:0007669"/>
    <property type="project" value="TreeGrafter"/>
</dbReference>
<evidence type="ECO:0000313" key="2">
    <source>
        <dbReference type="EMBL" id="SSD61613.1"/>
    </source>
</evidence>
<dbReference type="AlphaFoldDB" id="A0A376BAA8"/>
<dbReference type="GO" id="GO:0005634">
    <property type="term" value="C:nucleus"/>
    <property type="evidence" value="ECO:0007669"/>
    <property type="project" value="TreeGrafter"/>
</dbReference>
<evidence type="ECO:0000313" key="3">
    <source>
        <dbReference type="Proteomes" id="UP000262825"/>
    </source>
</evidence>
<dbReference type="GO" id="GO:0008419">
    <property type="term" value="F:RNA lariat debranching enzyme activity"/>
    <property type="evidence" value="ECO:0007669"/>
    <property type="project" value="TreeGrafter"/>
</dbReference>
<dbReference type="EMBL" id="UFAJ01000789">
    <property type="protein sequence ID" value="SSD61613.1"/>
    <property type="molecule type" value="Genomic_DNA"/>
</dbReference>
<dbReference type="InterPro" id="IPR029052">
    <property type="entry name" value="Metallo-depent_PP-like"/>
</dbReference>
<keyword evidence="3" id="KW-1185">Reference proteome</keyword>
<accession>A0A376BAA8</accession>
<sequence length="476" mass="56088">MSIQTDISTKLKVAVHGCVHGSLKRIYDRIEELAPNERPDLLLILGDVQTIRTSKDLSSISIPAKYMNPVNQHRYNNHQNRHFNQENYNNKSRYNNKGNIISRYNGGASTIIDHISDFPQYFNGVYEVTVPTLIIGGNHENMRQFMELPYGGYLLPNMVYLGWSQTIWFKGIKIGGISGITKLYDYYNKRPEYNEQAQEGGHKHSSFNENSWWNRNKKSLYHVRFENIIPLYNSVVKDGNSPSIMLSHDWPRCVVRQGDLQGLLKKKPFFKNEVEQNILGSPLYDIILRKYKPTWWFSAHLHVKYTAEYKHGYDTAISCSSKDEIKLFDDEDKPKNECQTTHFLALDKYLPRRKGESFDMVEIEVEDVQHPSLNDNNFYFDPEFVGNLLKVYTNKDIIEDFKKKIKEQYFNENTHDFEQDLRTICDVINKKSVNINVNNDDVDWEDYKFPECTETWYKDGIQQTNYFIDRYFKKEE</sequence>
<organism evidence="2 3">
    <name type="scientific">Saccharomycodes ludwigii</name>
    <dbReference type="NCBI Taxonomy" id="36035"/>
    <lineage>
        <taxon>Eukaryota</taxon>
        <taxon>Fungi</taxon>
        <taxon>Dikarya</taxon>
        <taxon>Ascomycota</taxon>
        <taxon>Saccharomycotina</taxon>
        <taxon>Saccharomycetes</taxon>
        <taxon>Saccharomycodales</taxon>
        <taxon>Saccharomycodaceae</taxon>
        <taxon>Saccharomycodes</taxon>
    </lineage>
</organism>
<feature type="domain" description="Calcineurin-like phosphoesterase" evidence="1">
    <location>
        <begin position="11"/>
        <end position="303"/>
    </location>
</feature>
<dbReference type="PANTHER" id="PTHR12849">
    <property type="entry name" value="RNA LARIAT DEBRANCHING ENZYME"/>
    <property type="match status" value="1"/>
</dbReference>
<dbReference type="Pfam" id="PF00149">
    <property type="entry name" value="Metallophos"/>
    <property type="match status" value="1"/>
</dbReference>
<dbReference type="SUPFAM" id="SSF56300">
    <property type="entry name" value="Metallo-dependent phosphatases"/>
    <property type="match status" value="1"/>
</dbReference>
<dbReference type="PANTHER" id="PTHR12849:SF0">
    <property type="entry name" value="LARIAT DEBRANCHING ENZYME"/>
    <property type="match status" value="1"/>
</dbReference>
<reference evidence="3" key="1">
    <citation type="submission" date="2018-06" db="EMBL/GenBank/DDBJ databases">
        <authorList>
            <person name="Guldener U."/>
        </authorList>
    </citation>
    <scope>NUCLEOTIDE SEQUENCE [LARGE SCALE GENOMIC DNA]</scope>
    <source>
        <strain evidence="3">UTAD17</strain>
    </source>
</reference>
<dbReference type="VEuPathDB" id="FungiDB:SCODWIG_03374"/>
<dbReference type="Proteomes" id="UP000262825">
    <property type="component" value="Unassembled WGS sequence"/>
</dbReference>